<dbReference type="InterPro" id="IPR007934">
    <property type="entry name" value="AbfB_ABD"/>
</dbReference>
<evidence type="ECO:0000256" key="6">
    <source>
        <dbReference type="ARBA" id="ARBA00023180"/>
    </source>
</evidence>
<dbReference type="EC" id="3.2.1.55" evidence="3"/>
<protein>
    <recommendedName>
        <fullName evidence="3">non-reducing end alpha-L-arabinofuranosidase</fullName>
        <ecNumber evidence="3">3.2.1.55</ecNumber>
    </recommendedName>
</protein>
<dbReference type="InterPro" id="IPR051563">
    <property type="entry name" value="Glycosyl_Hydrolase_51"/>
</dbReference>
<dbReference type="Pfam" id="PF06964">
    <property type="entry name" value="Alpha-L-AF_C"/>
    <property type="match status" value="1"/>
</dbReference>
<feature type="compositionally biased region" description="Polar residues" evidence="7">
    <location>
        <begin position="945"/>
        <end position="955"/>
    </location>
</feature>
<evidence type="ECO:0000259" key="9">
    <source>
        <dbReference type="SMART" id="SM00813"/>
    </source>
</evidence>
<comment type="catalytic activity">
    <reaction evidence="1">
        <text>Hydrolysis of terminal non-reducing alpha-L-arabinofuranoside residues in alpha-L-arabinosides.</text>
        <dbReference type="EC" id="3.2.1.55"/>
    </reaction>
</comment>
<dbReference type="InterPro" id="IPR008979">
    <property type="entry name" value="Galactose-bd-like_sf"/>
</dbReference>
<proteinExistence type="inferred from homology"/>
<feature type="domain" description="Alpha-L-arabinofuranosidase C-terminal" evidence="9">
    <location>
        <begin position="452"/>
        <end position="629"/>
    </location>
</feature>
<dbReference type="SMART" id="SM00813">
    <property type="entry name" value="Alpha-L-AF_C"/>
    <property type="match status" value="1"/>
</dbReference>
<sequence>MRFPSRLLSVASALAVTAALSVAPTAQAAPSATLDVDVAHTTSAVNDYQFGHIVEDINHSVEGGLSANVVRNSTMKENGNANPPSHWSAVGGGTISGDDATPLNPANARSLRIDVTDDDPAQRAGAANSGFYGIGVRPNTAYQVSFWARASAGLTGPLTLSLESTAGAVHAETTVTGVAPEWREFTATLNTGASAPVSTDNRFVVTTTGHNAGKSVWLNVVRVLGPTFAPTGGIRKDLQQKLADTKPGFIRVPGGNYLEGVVLENRFKWKETIGKVEDRPGHQNDAWGYWSTDQFGLLSYLEMAEQAGAEPILGVFAGYTLNGQAVPQDQLAPYVQEALDQIEYVIGDVSTPWGAKRAEDGHPEPFPLKYVEIGNEDWFDPTPSYNTYRYPMFYDAIKARYPHLQIIASMGVTSRPMDVIDDHYYNGNPDAFAALGSRYDSADRNGPKVLVGEYGVTNGSGSNPTGTLSGALAEAVFLAGTVRNSDVVLGSAYAPALTSVDKWQWSSNMIGFNAVSSYGSPSYHVVKMFGEGTGDHVVPSTLTGTKLDQVATREADGTVYLTVVNRHAAPVETQVNVKGARTVGSKAAVKTLTGDPNARNSITAPDTVAPTESQVKAGRSFVHTFPANSMTVLTLTTKSTASPLLATDRSVSLRTTAGPDRTLTPRDDLAVTSPVTATSDSPTKLAATFILRRGLADPNCYSFESRQSPGHYLRGSQARVRQDAGDGSTAFAQEATFCATYGNSGSEVSFSWYPDRNRFLRTYDNEVWLAGNGGPLPSDDPANWAADTTWRIADGWWRSRADVSPGRVSLKVAGTSDQFLRHSSNAGFVSAITGSSPELDKQDATFDIVPGHADSSCYSLRSRNFPDHYLRHRGFRVELAANDGSPLFGADSTFCAQPGNGGDGVSWQSINFTDRYLRAVGNEVWISHGKGGQHYDDPSGWGRDSTWTVSSPWAP</sequence>
<dbReference type="PANTHER" id="PTHR31776">
    <property type="entry name" value="ALPHA-L-ARABINOFURANOSIDASE 1"/>
    <property type="match status" value="1"/>
</dbReference>
<comment type="caution">
    <text evidence="10">The sequence shown here is derived from an EMBL/GenBank/DDBJ whole genome shotgun (WGS) entry which is preliminary data.</text>
</comment>
<comment type="similarity">
    <text evidence="2">Belongs to the glycosyl hydrolase 51 family.</text>
</comment>
<feature type="signal peptide" evidence="8">
    <location>
        <begin position="1"/>
        <end position="28"/>
    </location>
</feature>
<evidence type="ECO:0000256" key="4">
    <source>
        <dbReference type="ARBA" id="ARBA00022729"/>
    </source>
</evidence>
<dbReference type="Pfam" id="PF05270">
    <property type="entry name" value="AbfB"/>
    <property type="match status" value="2"/>
</dbReference>
<dbReference type="InterPro" id="IPR036195">
    <property type="entry name" value="AbfB_ABD_sf"/>
</dbReference>
<feature type="region of interest" description="Disordered" evidence="7">
    <location>
        <begin position="932"/>
        <end position="955"/>
    </location>
</feature>
<evidence type="ECO:0000256" key="2">
    <source>
        <dbReference type="ARBA" id="ARBA00007186"/>
    </source>
</evidence>
<dbReference type="InterPro" id="IPR003305">
    <property type="entry name" value="CenC_carb-bd"/>
</dbReference>
<dbReference type="Gene3D" id="2.60.40.1180">
    <property type="entry name" value="Golgi alpha-mannosidase II"/>
    <property type="match status" value="1"/>
</dbReference>
<keyword evidence="5" id="KW-0378">Hydrolase</keyword>
<dbReference type="CDD" id="cd23399">
    <property type="entry name" value="beta-trefoil_ABD_ABFB"/>
    <property type="match status" value="2"/>
</dbReference>
<dbReference type="InterPro" id="IPR013780">
    <property type="entry name" value="Glyco_hydro_b"/>
</dbReference>
<evidence type="ECO:0000256" key="8">
    <source>
        <dbReference type="SAM" id="SignalP"/>
    </source>
</evidence>
<dbReference type="SUPFAM" id="SSF49785">
    <property type="entry name" value="Galactose-binding domain-like"/>
    <property type="match status" value="1"/>
</dbReference>
<dbReference type="InterPro" id="IPR055235">
    <property type="entry name" value="ASD1_cat"/>
</dbReference>
<keyword evidence="6" id="KW-0325">Glycoprotein</keyword>
<dbReference type="InterPro" id="IPR017853">
    <property type="entry name" value="GH"/>
</dbReference>
<accession>A0ABW3QPV5</accession>
<evidence type="ECO:0000313" key="11">
    <source>
        <dbReference type="Proteomes" id="UP001597168"/>
    </source>
</evidence>
<reference evidence="11" key="1">
    <citation type="journal article" date="2019" name="Int. J. Syst. Evol. Microbiol.">
        <title>The Global Catalogue of Microorganisms (GCM) 10K type strain sequencing project: providing services to taxonomists for standard genome sequencing and annotation.</title>
        <authorList>
            <consortium name="The Broad Institute Genomics Platform"/>
            <consortium name="The Broad Institute Genome Sequencing Center for Infectious Disease"/>
            <person name="Wu L."/>
            <person name="Ma J."/>
        </authorList>
    </citation>
    <scope>NUCLEOTIDE SEQUENCE [LARGE SCALE GENOMIC DNA]</scope>
    <source>
        <strain evidence="11">CCUG 60214</strain>
    </source>
</reference>
<evidence type="ECO:0000256" key="3">
    <source>
        <dbReference type="ARBA" id="ARBA00012670"/>
    </source>
</evidence>
<dbReference type="SUPFAM" id="SSF51011">
    <property type="entry name" value="Glycosyl hydrolase domain"/>
    <property type="match status" value="1"/>
</dbReference>
<dbReference type="Pfam" id="PF22848">
    <property type="entry name" value="ASD1_dom"/>
    <property type="match status" value="1"/>
</dbReference>
<dbReference type="Proteomes" id="UP001597168">
    <property type="component" value="Unassembled WGS sequence"/>
</dbReference>
<dbReference type="RefSeq" id="WP_380721214.1">
    <property type="nucleotide sequence ID" value="NZ_JBHTLK010000020.1"/>
</dbReference>
<dbReference type="PANTHER" id="PTHR31776:SF0">
    <property type="entry name" value="ALPHA-L-ARABINOFURANOSIDASE 1"/>
    <property type="match status" value="1"/>
</dbReference>
<evidence type="ECO:0000256" key="7">
    <source>
        <dbReference type="SAM" id="MobiDB-lite"/>
    </source>
</evidence>
<organism evidence="10 11">
    <name type="scientific">Saccharothrix hoggarensis</name>
    <dbReference type="NCBI Taxonomy" id="913853"/>
    <lineage>
        <taxon>Bacteria</taxon>
        <taxon>Bacillati</taxon>
        <taxon>Actinomycetota</taxon>
        <taxon>Actinomycetes</taxon>
        <taxon>Pseudonocardiales</taxon>
        <taxon>Pseudonocardiaceae</taxon>
        <taxon>Saccharothrix</taxon>
    </lineage>
</organism>
<dbReference type="Gene3D" id="2.80.10.50">
    <property type="match status" value="2"/>
</dbReference>
<name>A0ABW3QPV5_9PSEU</name>
<evidence type="ECO:0000313" key="10">
    <source>
        <dbReference type="EMBL" id="MFD1146817.1"/>
    </source>
</evidence>
<keyword evidence="4 8" id="KW-0732">Signal</keyword>
<dbReference type="EMBL" id="JBHTLK010000020">
    <property type="protein sequence ID" value="MFD1146817.1"/>
    <property type="molecule type" value="Genomic_DNA"/>
</dbReference>
<keyword evidence="11" id="KW-1185">Reference proteome</keyword>
<gene>
    <name evidence="10" type="ORF">ACFQ3T_06760</name>
</gene>
<feature type="chain" id="PRO_5047147809" description="non-reducing end alpha-L-arabinofuranosidase" evidence="8">
    <location>
        <begin position="29"/>
        <end position="955"/>
    </location>
</feature>
<dbReference type="InterPro" id="IPR010720">
    <property type="entry name" value="Alpha-L-AF_C"/>
</dbReference>
<dbReference type="SUPFAM" id="SSF51445">
    <property type="entry name" value="(Trans)glycosidases"/>
    <property type="match status" value="1"/>
</dbReference>
<dbReference type="SUPFAM" id="SSF110221">
    <property type="entry name" value="AbfB domain"/>
    <property type="match status" value="2"/>
</dbReference>
<evidence type="ECO:0000256" key="1">
    <source>
        <dbReference type="ARBA" id="ARBA00001462"/>
    </source>
</evidence>
<evidence type="ECO:0000256" key="5">
    <source>
        <dbReference type="ARBA" id="ARBA00022801"/>
    </source>
</evidence>
<dbReference type="Gene3D" id="3.20.20.80">
    <property type="entry name" value="Glycosidases"/>
    <property type="match status" value="1"/>
</dbReference>
<dbReference type="Pfam" id="PF02018">
    <property type="entry name" value="CBM_4_9"/>
    <property type="match status" value="1"/>
</dbReference>